<dbReference type="InterPro" id="IPR046698">
    <property type="entry name" value="PedC-like"/>
</dbReference>
<protein>
    <submittedName>
        <fullName evidence="1">Thioredoxin fold domain-containing protein</fullName>
    </submittedName>
</protein>
<dbReference type="InterPro" id="IPR036249">
    <property type="entry name" value="Thioredoxin-like_sf"/>
</dbReference>
<dbReference type="Pfam" id="PF20207">
    <property type="entry name" value="DUF6568"/>
    <property type="match status" value="1"/>
</dbReference>
<reference evidence="1 2" key="1">
    <citation type="submission" date="2024-04" db="EMBL/GenBank/DDBJ databases">
        <title>Human intestinal bacterial collection.</title>
        <authorList>
            <person name="Pauvert C."/>
            <person name="Hitch T.C.A."/>
            <person name="Clavel T."/>
        </authorList>
    </citation>
    <scope>NUCLEOTIDE SEQUENCE [LARGE SCALE GENOMIC DNA]</scope>
    <source>
        <strain evidence="1 2">CLA-SR-H026</strain>
    </source>
</reference>
<dbReference type="EMBL" id="JBBNPS010000017">
    <property type="protein sequence ID" value="MEQ3353920.1"/>
    <property type="molecule type" value="Genomic_DNA"/>
</dbReference>
<sequence length="155" mass="18526">MLKKHQVIIFFGMLLLLKGVAYYSEDIVQFFKLSRYKYYTESFTKIKPTEAIQDINDGEEKILIYFGRDTCPYCVKLIKNIKNVSDIALREEIPFYYIDEKENLTKEDISLIDEVFDIKYIPCIISVEKNTIKIFDYEKLESNDYENEFKKFIKS</sequence>
<dbReference type="Proteomes" id="UP001481872">
    <property type="component" value="Unassembled WGS sequence"/>
</dbReference>
<dbReference type="SUPFAM" id="SSF52833">
    <property type="entry name" value="Thioredoxin-like"/>
    <property type="match status" value="1"/>
</dbReference>
<dbReference type="Gene3D" id="3.40.30.10">
    <property type="entry name" value="Glutaredoxin"/>
    <property type="match status" value="1"/>
</dbReference>
<accession>A0ABV1J7J8</accession>
<organism evidence="1 2">
    <name type="scientific">Aedoeadaptatus acetigenes</name>
    <dbReference type="NCBI Taxonomy" id="2981723"/>
    <lineage>
        <taxon>Bacteria</taxon>
        <taxon>Bacillati</taxon>
        <taxon>Bacillota</taxon>
        <taxon>Tissierellia</taxon>
        <taxon>Tissierellales</taxon>
        <taxon>Peptoniphilaceae</taxon>
        <taxon>Aedoeadaptatus</taxon>
    </lineage>
</organism>
<gene>
    <name evidence="1" type="ORF">AAA081_06405</name>
</gene>
<proteinExistence type="predicted"/>
<name>A0ABV1J7J8_9FIRM</name>
<evidence type="ECO:0000313" key="2">
    <source>
        <dbReference type="Proteomes" id="UP001481872"/>
    </source>
</evidence>
<comment type="caution">
    <text evidence="1">The sequence shown here is derived from an EMBL/GenBank/DDBJ whole genome shotgun (WGS) entry which is preliminary data.</text>
</comment>
<keyword evidence="2" id="KW-1185">Reference proteome</keyword>
<evidence type="ECO:0000313" key="1">
    <source>
        <dbReference type="EMBL" id="MEQ3353920.1"/>
    </source>
</evidence>
<dbReference type="RefSeq" id="WP_349054211.1">
    <property type="nucleotide sequence ID" value="NZ_JBBNPS010000017.1"/>
</dbReference>